<keyword evidence="1" id="KW-0812">Transmembrane</keyword>
<protein>
    <submittedName>
        <fullName evidence="2">Uncharacterized protein</fullName>
    </submittedName>
</protein>
<feature type="transmembrane region" description="Helical" evidence="1">
    <location>
        <begin position="50"/>
        <end position="71"/>
    </location>
</feature>
<feature type="transmembrane region" description="Helical" evidence="1">
    <location>
        <begin position="78"/>
        <end position="98"/>
    </location>
</feature>
<dbReference type="EMBL" id="PVUE01000005">
    <property type="protein sequence ID" value="PRZ42455.1"/>
    <property type="molecule type" value="Genomic_DNA"/>
</dbReference>
<feature type="transmembrane region" description="Helical" evidence="1">
    <location>
        <begin position="12"/>
        <end position="44"/>
    </location>
</feature>
<feature type="transmembrane region" description="Helical" evidence="1">
    <location>
        <begin position="104"/>
        <end position="125"/>
    </location>
</feature>
<dbReference type="RefSeq" id="WP_106348499.1">
    <property type="nucleotide sequence ID" value="NZ_PVUE01000005.1"/>
</dbReference>
<evidence type="ECO:0000256" key="1">
    <source>
        <dbReference type="SAM" id="Phobius"/>
    </source>
</evidence>
<keyword evidence="3" id="KW-1185">Reference proteome</keyword>
<gene>
    <name evidence="2" type="ORF">CLV47_10577</name>
</gene>
<reference evidence="2 3" key="1">
    <citation type="submission" date="2018-03" db="EMBL/GenBank/DDBJ databases">
        <title>Genomic Encyclopedia of Archaeal and Bacterial Type Strains, Phase II (KMG-II): from individual species to whole genera.</title>
        <authorList>
            <person name="Goeker M."/>
        </authorList>
    </citation>
    <scope>NUCLEOTIDE SEQUENCE [LARGE SCALE GENOMIC DNA]</scope>
    <source>
        <strain evidence="2 3">DSM 100065</strain>
    </source>
</reference>
<sequence length="136" mass="13879">MDGRDRIAFGAGVIAAVLSVLPAVVLLVALGPIGVINLILFLGFLADPRLGIVVVALFLAPVLVVAGLVRARKSGRSLLFAVGVATAIIANGFGLAFWPQIMPVIGWGGFGVLAASGVTAVCLFARERVRAQDSGS</sequence>
<dbReference type="Proteomes" id="UP000237752">
    <property type="component" value="Unassembled WGS sequence"/>
</dbReference>
<dbReference type="AlphaFoldDB" id="A0A2T1A1H3"/>
<evidence type="ECO:0000313" key="3">
    <source>
        <dbReference type="Proteomes" id="UP000237752"/>
    </source>
</evidence>
<comment type="caution">
    <text evidence="2">The sequence shown here is derived from an EMBL/GenBank/DDBJ whole genome shotgun (WGS) entry which is preliminary data.</text>
</comment>
<keyword evidence="1" id="KW-1133">Transmembrane helix</keyword>
<keyword evidence="1" id="KW-0472">Membrane</keyword>
<evidence type="ECO:0000313" key="2">
    <source>
        <dbReference type="EMBL" id="PRZ42455.1"/>
    </source>
</evidence>
<name>A0A2T1A1H3_9ACTN</name>
<proteinExistence type="predicted"/>
<organism evidence="2 3">
    <name type="scientific">Antricoccus suffuscus</name>
    <dbReference type="NCBI Taxonomy" id="1629062"/>
    <lineage>
        <taxon>Bacteria</taxon>
        <taxon>Bacillati</taxon>
        <taxon>Actinomycetota</taxon>
        <taxon>Actinomycetes</taxon>
        <taxon>Geodermatophilales</taxon>
        <taxon>Antricoccaceae</taxon>
        <taxon>Antricoccus</taxon>
    </lineage>
</organism>
<accession>A0A2T1A1H3</accession>